<evidence type="ECO:0000256" key="1">
    <source>
        <dbReference type="ARBA" id="ARBA00007734"/>
    </source>
</evidence>
<dbReference type="GO" id="GO:0016020">
    <property type="term" value="C:membrane"/>
    <property type="evidence" value="ECO:0007669"/>
    <property type="project" value="InterPro"/>
</dbReference>
<comment type="similarity">
    <text evidence="1">Belongs to the transglycosylase Slt family.</text>
</comment>
<dbReference type="InterPro" id="IPR000189">
    <property type="entry name" value="Transglyc_AS"/>
</dbReference>
<dbReference type="GO" id="GO:0008933">
    <property type="term" value="F:peptidoglycan lytic transglycosylase activity"/>
    <property type="evidence" value="ECO:0007669"/>
    <property type="project" value="InterPro"/>
</dbReference>
<evidence type="ECO:0000259" key="3">
    <source>
        <dbReference type="Pfam" id="PF01464"/>
    </source>
</evidence>
<proteinExistence type="inferred from homology"/>
<dbReference type="CDD" id="cd00254">
    <property type="entry name" value="LT-like"/>
    <property type="match status" value="1"/>
</dbReference>
<evidence type="ECO:0000256" key="2">
    <source>
        <dbReference type="SAM" id="MobiDB-lite"/>
    </source>
</evidence>
<sequence>MRLTDIPSVSSVLNRMESLSKLSENPKSLVSFPDVLEREWNRSKPEETAKTDGSHAKTEGISLPFPEEVGFKLPTSSQTDTKLKPNDIIGTIESIAKSQGLDPNLVKAMVKAESGFKPKAVSPKGAMGLMQLMPETAESLGVNDPFNPEENIGGGVKFLKGLMKEFKDPEKAIAAYNAGPGAVKRYKGIPPYEETQKYVNKVKRYYKDFSS</sequence>
<evidence type="ECO:0000313" key="5">
    <source>
        <dbReference type="Proteomes" id="UP000232145"/>
    </source>
</evidence>
<dbReference type="SUPFAM" id="SSF53955">
    <property type="entry name" value="Lysozyme-like"/>
    <property type="match status" value="1"/>
</dbReference>
<dbReference type="AlphaFoldDB" id="A0A2N0AGG9"/>
<dbReference type="InterPro" id="IPR023346">
    <property type="entry name" value="Lysozyme-like_dom_sf"/>
</dbReference>
<feature type="domain" description="Transglycosylase SLT" evidence="3">
    <location>
        <begin position="92"/>
        <end position="197"/>
    </location>
</feature>
<dbReference type="PANTHER" id="PTHR37423">
    <property type="entry name" value="SOLUBLE LYTIC MUREIN TRANSGLYCOSYLASE-RELATED"/>
    <property type="match status" value="1"/>
</dbReference>
<dbReference type="InterPro" id="IPR008258">
    <property type="entry name" value="Transglycosylase_SLT_dom_1"/>
</dbReference>
<evidence type="ECO:0000313" key="4">
    <source>
        <dbReference type="EMBL" id="PJZ83361.1"/>
    </source>
</evidence>
<gene>
    <name evidence="4" type="ORF">CH364_16960</name>
</gene>
<name>A0A2N0AGG9_9LEPT</name>
<dbReference type="PANTHER" id="PTHR37423:SF2">
    <property type="entry name" value="MEMBRANE-BOUND LYTIC MUREIN TRANSGLYCOSYLASE C"/>
    <property type="match status" value="1"/>
</dbReference>
<comment type="caution">
    <text evidence="4">The sequence shown here is derived from an EMBL/GenBank/DDBJ whole genome shotgun (WGS) entry which is preliminary data.</text>
</comment>
<accession>A0A2N0AGG9</accession>
<feature type="compositionally biased region" description="Basic and acidic residues" evidence="2">
    <location>
        <begin position="41"/>
        <end position="58"/>
    </location>
</feature>
<dbReference type="OrthoDB" id="9815002at2"/>
<feature type="region of interest" description="Disordered" evidence="2">
    <location>
        <begin position="41"/>
        <end position="82"/>
    </location>
</feature>
<dbReference type="PROSITE" id="PS00922">
    <property type="entry name" value="TRANSGLYCOSYLASE"/>
    <property type="match status" value="1"/>
</dbReference>
<dbReference type="Pfam" id="PF01464">
    <property type="entry name" value="SLT"/>
    <property type="match status" value="1"/>
</dbReference>
<reference evidence="4 5" key="1">
    <citation type="submission" date="2017-07" db="EMBL/GenBank/DDBJ databases">
        <title>Leptospira spp. isolated from tropical soils.</title>
        <authorList>
            <person name="Thibeaux R."/>
            <person name="Iraola G."/>
            <person name="Ferres I."/>
            <person name="Bierque E."/>
            <person name="Girault D."/>
            <person name="Soupe-Gilbert M.-E."/>
            <person name="Picardeau M."/>
            <person name="Goarant C."/>
        </authorList>
    </citation>
    <scope>NUCLEOTIDE SEQUENCE [LARGE SCALE GENOMIC DNA]</scope>
    <source>
        <strain evidence="4 5">FH2-B-A1</strain>
    </source>
</reference>
<organism evidence="4 5">
    <name type="scientific">Leptospira harrisiae</name>
    <dbReference type="NCBI Taxonomy" id="2023189"/>
    <lineage>
        <taxon>Bacteria</taxon>
        <taxon>Pseudomonadati</taxon>
        <taxon>Spirochaetota</taxon>
        <taxon>Spirochaetia</taxon>
        <taxon>Leptospirales</taxon>
        <taxon>Leptospiraceae</taxon>
        <taxon>Leptospira</taxon>
    </lineage>
</organism>
<dbReference type="GO" id="GO:0000270">
    <property type="term" value="P:peptidoglycan metabolic process"/>
    <property type="evidence" value="ECO:0007669"/>
    <property type="project" value="InterPro"/>
</dbReference>
<dbReference type="EMBL" id="NPDX01000006">
    <property type="protein sequence ID" value="PJZ83361.1"/>
    <property type="molecule type" value="Genomic_DNA"/>
</dbReference>
<protein>
    <submittedName>
        <fullName evidence="4">Transglycosylase</fullName>
    </submittedName>
</protein>
<dbReference type="Proteomes" id="UP000232145">
    <property type="component" value="Unassembled WGS sequence"/>
</dbReference>
<keyword evidence="5" id="KW-1185">Reference proteome</keyword>
<dbReference type="RefSeq" id="WP_100744845.1">
    <property type="nucleotide sequence ID" value="NZ_NPDW01000003.1"/>
</dbReference>
<dbReference type="Gene3D" id="1.10.530.10">
    <property type="match status" value="1"/>
</dbReference>